<gene>
    <name evidence="1" type="ORF">Fcan01_18842</name>
</gene>
<dbReference type="OrthoDB" id="10071708at2759"/>
<dbReference type="OMA" id="WSDISDW"/>
<comment type="caution">
    <text evidence="1">The sequence shown here is derived from an EMBL/GenBank/DDBJ whole genome shotgun (WGS) entry which is preliminary data.</text>
</comment>
<accession>A0A226DLN3</accession>
<keyword evidence="2" id="KW-1185">Reference proteome</keyword>
<protein>
    <recommendedName>
        <fullName evidence="3">DUF4806 domain-containing protein</fullName>
    </recommendedName>
</protein>
<evidence type="ECO:0000313" key="1">
    <source>
        <dbReference type="EMBL" id="OXA46455.1"/>
    </source>
</evidence>
<organism evidence="1 2">
    <name type="scientific">Folsomia candida</name>
    <name type="common">Springtail</name>
    <dbReference type="NCBI Taxonomy" id="158441"/>
    <lineage>
        <taxon>Eukaryota</taxon>
        <taxon>Metazoa</taxon>
        <taxon>Ecdysozoa</taxon>
        <taxon>Arthropoda</taxon>
        <taxon>Hexapoda</taxon>
        <taxon>Collembola</taxon>
        <taxon>Entomobryomorpha</taxon>
        <taxon>Isotomoidea</taxon>
        <taxon>Isotomidae</taxon>
        <taxon>Proisotominae</taxon>
        <taxon>Folsomia</taxon>
    </lineage>
</organism>
<sequence>MDVVKAKKYAVILFPEEENAVDIISSVWVLPSMTSDPIKVEKPCRYPPPKVRGAKLAKLVKGHIPPSSDWLVLSCRILEEYDDYLEARAASVRAEVTSNLESEVIEDTDGRRQRRKQKVKAKRTNLKTAIKFKKRDDSSSEESNTIEEINEPLTTPKLVLVGTSSRQNHHHPRFQEVVINKLINLTNLLKTTRVGATNKSIVSLIGAPSLPLTSKEDLNLMNVWLKVDRNREALVNNLSLEGGDSVSAVTSSVLAELFENKFAITVSFTGLGTKAVCGIKGSPIYKVLIDAVRGNEGFETATVNQIKEATKNWLRNASDRGGGRAARQRRDAE</sequence>
<evidence type="ECO:0000313" key="2">
    <source>
        <dbReference type="Proteomes" id="UP000198287"/>
    </source>
</evidence>
<dbReference type="PANTHER" id="PTHR34153:SF2">
    <property type="entry name" value="SI:CH211-262H13.3-RELATED"/>
    <property type="match status" value="1"/>
</dbReference>
<reference evidence="1 2" key="1">
    <citation type="submission" date="2015-12" db="EMBL/GenBank/DDBJ databases">
        <title>The genome of Folsomia candida.</title>
        <authorList>
            <person name="Faddeeva A."/>
            <person name="Derks M.F."/>
            <person name="Anvar Y."/>
            <person name="Smit S."/>
            <person name="Van Straalen N."/>
            <person name="Roelofs D."/>
        </authorList>
    </citation>
    <scope>NUCLEOTIDE SEQUENCE [LARGE SCALE GENOMIC DNA]</scope>
    <source>
        <strain evidence="1 2">VU population</strain>
        <tissue evidence="1">Whole body</tissue>
    </source>
</reference>
<dbReference type="Proteomes" id="UP000198287">
    <property type="component" value="Unassembled WGS sequence"/>
</dbReference>
<name>A0A226DLN3_FOLCA</name>
<evidence type="ECO:0008006" key="3">
    <source>
        <dbReference type="Google" id="ProtNLM"/>
    </source>
</evidence>
<dbReference type="PANTHER" id="PTHR34153">
    <property type="entry name" value="SI:CH211-262H13.3-RELATED-RELATED"/>
    <property type="match status" value="1"/>
</dbReference>
<dbReference type="EMBL" id="LNIX01000015">
    <property type="protein sequence ID" value="OXA46455.1"/>
    <property type="molecule type" value="Genomic_DNA"/>
</dbReference>
<proteinExistence type="predicted"/>
<dbReference type="AlphaFoldDB" id="A0A226DLN3"/>